<accession>A0A9X2RIS4</accession>
<proteinExistence type="predicted"/>
<sequence>MRQDDAQAAAGRTVDTFLIGGSAGAFNVVKEIVHALPEDFGAAVFVVLHTGSADLPRAHEIIGFRSAIRTRLAEDGQPIEKGTVTFAAPDRHLLLGRGHIHLARGPRENLFRPAIDPLFRSAAVYKRSQAVGIVLTGMLDDGAAGLRQLRRSGGLAIVQDPKEAPFPSMPAEALKAVEEAEVLTGEKIAARMIELAGSPAPQEGEVTEQVELELMIADLEANTMANAERMGELTPYNCPDCNGVLWEIKDGPVVRYRCHTGHAYSRLALNEAQEEALERSLYESLRAHRGRISVIRRMLNDMTNDEGDAKKRLEERAKSYEEDARAIEMIIRKRADAV</sequence>
<organism evidence="7 8">
    <name type="scientific">Parvularcula maris</name>
    <dbReference type="NCBI Taxonomy" id="2965077"/>
    <lineage>
        <taxon>Bacteria</taxon>
        <taxon>Pseudomonadati</taxon>
        <taxon>Pseudomonadota</taxon>
        <taxon>Alphaproteobacteria</taxon>
        <taxon>Parvularculales</taxon>
        <taxon>Parvularculaceae</taxon>
        <taxon>Parvularcula</taxon>
    </lineage>
</organism>
<evidence type="ECO:0000256" key="3">
    <source>
        <dbReference type="ARBA" id="ARBA00048267"/>
    </source>
</evidence>
<dbReference type="PANTHER" id="PTHR42872">
    <property type="entry name" value="PROTEIN-GLUTAMATE METHYLESTERASE/PROTEIN-GLUTAMINE GLUTAMINASE"/>
    <property type="match status" value="1"/>
</dbReference>
<dbReference type="GO" id="GO:0000156">
    <property type="term" value="F:phosphorelay response regulator activity"/>
    <property type="evidence" value="ECO:0007669"/>
    <property type="project" value="InterPro"/>
</dbReference>
<evidence type="ECO:0000256" key="2">
    <source>
        <dbReference type="ARBA" id="ARBA00039140"/>
    </source>
</evidence>
<dbReference type="Gene3D" id="3.40.50.180">
    <property type="entry name" value="Methylesterase CheB, C-terminal domain"/>
    <property type="match status" value="1"/>
</dbReference>
<gene>
    <name evidence="7" type="ORF">NOG11_13550</name>
</gene>
<dbReference type="RefSeq" id="WP_256620325.1">
    <property type="nucleotide sequence ID" value="NZ_JANIBC010000018.1"/>
</dbReference>
<dbReference type="GO" id="GO:0005737">
    <property type="term" value="C:cytoplasm"/>
    <property type="evidence" value="ECO:0007669"/>
    <property type="project" value="InterPro"/>
</dbReference>
<evidence type="ECO:0000313" key="8">
    <source>
        <dbReference type="Proteomes" id="UP001142610"/>
    </source>
</evidence>
<evidence type="ECO:0000259" key="6">
    <source>
        <dbReference type="PROSITE" id="PS50122"/>
    </source>
</evidence>
<feature type="coiled-coil region" evidence="5">
    <location>
        <begin position="303"/>
        <end position="330"/>
    </location>
</feature>
<evidence type="ECO:0000313" key="7">
    <source>
        <dbReference type="EMBL" id="MCQ8186405.1"/>
    </source>
</evidence>
<dbReference type="PANTHER" id="PTHR42872:SF6">
    <property type="entry name" value="PROTEIN-GLUTAMATE METHYLESTERASE_PROTEIN-GLUTAMINE GLUTAMINASE"/>
    <property type="match status" value="1"/>
</dbReference>
<dbReference type="SUPFAM" id="SSF52738">
    <property type="entry name" value="Methylesterase CheB, C-terminal domain"/>
    <property type="match status" value="1"/>
</dbReference>
<name>A0A9X2RIS4_9PROT</name>
<comment type="caution">
    <text evidence="7">The sequence shown here is derived from an EMBL/GenBank/DDBJ whole genome shotgun (WGS) entry which is preliminary data.</text>
</comment>
<dbReference type="InterPro" id="IPR011247">
    <property type="entry name" value="Chemotax_prot-Glu_Me-esterase"/>
</dbReference>
<dbReference type="EC" id="3.1.1.61" evidence="2"/>
<keyword evidence="4" id="KW-0145">Chemotaxis</keyword>
<feature type="active site" evidence="4">
    <location>
        <position position="49"/>
    </location>
</feature>
<keyword evidence="1 4" id="KW-0378">Hydrolase</keyword>
<comment type="catalytic activity">
    <reaction evidence="3">
        <text>[protein]-L-glutamate 5-O-methyl ester + H2O = L-glutamyl-[protein] + methanol + H(+)</text>
        <dbReference type="Rhea" id="RHEA:23236"/>
        <dbReference type="Rhea" id="RHEA-COMP:10208"/>
        <dbReference type="Rhea" id="RHEA-COMP:10311"/>
        <dbReference type="ChEBI" id="CHEBI:15377"/>
        <dbReference type="ChEBI" id="CHEBI:15378"/>
        <dbReference type="ChEBI" id="CHEBI:17790"/>
        <dbReference type="ChEBI" id="CHEBI:29973"/>
        <dbReference type="ChEBI" id="CHEBI:82795"/>
        <dbReference type="EC" id="3.1.1.61"/>
    </reaction>
</comment>
<dbReference type="InterPro" id="IPR035909">
    <property type="entry name" value="CheB_C"/>
</dbReference>
<reference evidence="7" key="1">
    <citation type="submission" date="2022-07" db="EMBL/GenBank/DDBJ databases">
        <title>Parvularcula maris sp. nov., an algicidal bacterium isolated from seawater.</title>
        <authorList>
            <person name="Li F."/>
        </authorList>
    </citation>
    <scope>NUCLEOTIDE SEQUENCE</scope>
    <source>
        <strain evidence="7">BGMRC 0090</strain>
    </source>
</reference>
<keyword evidence="8" id="KW-1185">Reference proteome</keyword>
<dbReference type="AlphaFoldDB" id="A0A9X2RIS4"/>
<dbReference type="Proteomes" id="UP001142610">
    <property type="component" value="Unassembled WGS sequence"/>
</dbReference>
<dbReference type="CDD" id="cd16433">
    <property type="entry name" value="CheB"/>
    <property type="match status" value="1"/>
</dbReference>
<keyword evidence="5" id="KW-0175">Coiled coil</keyword>
<dbReference type="PIRSF" id="PIRSF036461">
    <property type="entry name" value="Chmtx_methlestr"/>
    <property type="match status" value="1"/>
</dbReference>
<feature type="active site" evidence="4">
    <location>
        <position position="141"/>
    </location>
</feature>
<dbReference type="PROSITE" id="PS50122">
    <property type="entry name" value="CHEB"/>
    <property type="match status" value="1"/>
</dbReference>
<dbReference type="Pfam" id="PF01339">
    <property type="entry name" value="CheB_methylest"/>
    <property type="match status" value="1"/>
</dbReference>
<evidence type="ECO:0000256" key="4">
    <source>
        <dbReference type="PROSITE-ProRule" id="PRU00050"/>
    </source>
</evidence>
<dbReference type="GO" id="GO:0006935">
    <property type="term" value="P:chemotaxis"/>
    <property type="evidence" value="ECO:0007669"/>
    <property type="project" value="UniProtKB-UniRule"/>
</dbReference>
<evidence type="ECO:0000256" key="1">
    <source>
        <dbReference type="ARBA" id="ARBA00022801"/>
    </source>
</evidence>
<feature type="domain" description="CheB-type methylesterase" evidence="6">
    <location>
        <begin position="10"/>
        <end position="199"/>
    </location>
</feature>
<dbReference type="GO" id="GO:0008984">
    <property type="term" value="F:protein-glutamate methylesterase activity"/>
    <property type="evidence" value="ECO:0007669"/>
    <property type="project" value="UniProtKB-EC"/>
</dbReference>
<feature type="active site" evidence="4">
    <location>
        <position position="22"/>
    </location>
</feature>
<evidence type="ECO:0000256" key="5">
    <source>
        <dbReference type="SAM" id="Coils"/>
    </source>
</evidence>
<protein>
    <recommendedName>
        <fullName evidence="2">protein-glutamate methylesterase</fullName>
        <ecNumber evidence="2">3.1.1.61</ecNumber>
    </recommendedName>
</protein>
<dbReference type="EMBL" id="JANIBC010000018">
    <property type="protein sequence ID" value="MCQ8186405.1"/>
    <property type="molecule type" value="Genomic_DNA"/>
</dbReference>
<dbReference type="InterPro" id="IPR000673">
    <property type="entry name" value="Sig_transdc_resp-reg_Me-estase"/>
</dbReference>